<evidence type="ECO:0000313" key="21">
    <source>
        <dbReference type="WBParaSite" id="Pan_g18614.t1"/>
    </source>
</evidence>
<feature type="binding site" evidence="15">
    <location>
        <position position="189"/>
    </location>
    <ligand>
        <name>FAD</name>
        <dbReference type="ChEBI" id="CHEBI:57692"/>
    </ligand>
</feature>
<evidence type="ECO:0000256" key="2">
    <source>
        <dbReference type="ARBA" id="ARBA00004275"/>
    </source>
</evidence>
<dbReference type="GO" id="GO:0005777">
    <property type="term" value="C:peroxisome"/>
    <property type="evidence" value="ECO:0007669"/>
    <property type="project" value="UniProtKB-SubCell"/>
</dbReference>
<evidence type="ECO:0000259" key="17">
    <source>
        <dbReference type="Pfam" id="PF02770"/>
    </source>
</evidence>
<evidence type="ECO:0000256" key="11">
    <source>
        <dbReference type="ARBA" id="ARBA00023098"/>
    </source>
</evidence>
<evidence type="ECO:0000256" key="12">
    <source>
        <dbReference type="ARBA" id="ARBA00023140"/>
    </source>
</evidence>
<dbReference type="FunFam" id="1.20.140.10:FF:000005">
    <property type="entry name" value="Acyl-coenzyme A oxidase"/>
    <property type="match status" value="1"/>
</dbReference>
<accession>A0A7E4VAT1</accession>
<comment type="subcellular location">
    <subcellularLocation>
        <location evidence="2">Peroxisome</location>
    </subcellularLocation>
</comment>
<dbReference type="PANTHER" id="PTHR10909">
    <property type="entry name" value="ELECTRON TRANSPORT OXIDOREDUCTASE"/>
    <property type="match status" value="1"/>
</dbReference>
<reference evidence="21" key="2">
    <citation type="submission" date="2020-10" db="UniProtKB">
        <authorList>
            <consortium name="WormBaseParasite"/>
        </authorList>
    </citation>
    <scope>IDENTIFICATION</scope>
</reference>
<evidence type="ECO:0000256" key="10">
    <source>
        <dbReference type="ARBA" id="ARBA00023002"/>
    </source>
</evidence>
<evidence type="ECO:0000259" key="16">
    <source>
        <dbReference type="Pfam" id="PF01756"/>
    </source>
</evidence>
<dbReference type="SUPFAM" id="SSF56645">
    <property type="entry name" value="Acyl-CoA dehydrogenase NM domain-like"/>
    <property type="match status" value="1"/>
</dbReference>
<dbReference type="Pfam" id="PF22924">
    <property type="entry name" value="ACOX_C_alpha1"/>
    <property type="match status" value="1"/>
</dbReference>
<keyword evidence="7 13" id="KW-0274">FAD</keyword>
<dbReference type="FunFam" id="1.20.140.10:FF:000013">
    <property type="entry name" value="Acyl-coenzyme A oxidase"/>
    <property type="match status" value="1"/>
</dbReference>
<evidence type="ECO:0000256" key="13">
    <source>
        <dbReference type="PIRNR" id="PIRNR000168"/>
    </source>
</evidence>
<feature type="domain" description="Acyl-CoA oxidase C-terminal" evidence="16">
    <location>
        <begin position="482"/>
        <end position="661"/>
    </location>
</feature>
<organism evidence="20 21">
    <name type="scientific">Panagrellus redivivus</name>
    <name type="common">Microworm</name>
    <dbReference type="NCBI Taxonomy" id="6233"/>
    <lineage>
        <taxon>Eukaryota</taxon>
        <taxon>Metazoa</taxon>
        <taxon>Ecdysozoa</taxon>
        <taxon>Nematoda</taxon>
        <taxon>Chromadorea</taxon>
        <taxon>Rhabditida</taxon>
        <taxon>Tylenchina</taxon>
        <taxon>Panagrolaimomorpha</taxon>
        <taxon>Panagrolaimoidea</taxon>
        <taxon>Panagrolaimidae</taxon>
        <taxon>Panagrellus</taxon>
    </lineage>
</organism>
<feature type="domain" description="Acyl-CoA oxidase C-alpha1" evidence="19">
    <location>
        <begin position="286"/>
        <end position="447"/>
    </location>
</feature>
<dbReference type="InterPro" id="IPR009100">
    <property type="entry name" value="AcylCoA_DH/oxidase_NM_dom_sf"/>
</dbReference>
<keyword evidence="8" id="KW-0276">Fatty acid metabolism</keyword>
<dbReference type="Pfam" id="PF02770">
    <property type="entry name" value="Acyl-CoA_dh_M"/>
    <property type="match status" value="1"/>
</dbReference>
<comment type="cofactor">
    <cofactor evidence="1">
        <name>FAD</name>
        <dbReference type="ChEBI" id="CHEBI:57692"/>
    </cofactor>
</comment>
<evidence type="ECO:0000256" key="5">
    <source>
        <dbReference type="ARBA" id="ARBA00022630"/>
    </source>
</evidence>
<evidence type="ECO:0000256" key="7">
    <source>
        <dbReference type="ARBA" id="ARBA00022827"/>
    </source>
</evidence>
<evidence type="ECO:0000256" key="1">
    <source>
        <dbReference type="ARBA" id="ARBA00001974"/>
    </source>
</evidence>
<dbReference type="InterPro" id="IPR012258">
    <property type="entry name" value="Acyl-CoA_oxidase"/>
</dbReference>
<evidence type="ECO:0000259" key="19">
    <source>
        <dbReference type="Pfam" id="PF22924"/>
    </source>
</evidence>
<feature type="active site" description="Proton acceptor" evidence="14">
    <location>
        <position position="432"/>
    </location>
</feature>
<dbReference type="WBParaSite" id="Pan_g18614.t1">
    <property type="protein sequence ID" value="Pan_g18614.t1"/>
    <property type="gene ID" value="Pan_g18614"/>
</dbReference>
<dbReference type="Gene3D" id="1.20.140.10">
    <property type="entry name" value="Butyryl-CoA Dehydrogenase, subunit A, domain 3"/>
    <property type="match status" value="2"/>
</dbReference>
<keyword evidence="5 13" id="KW-0285">Flavoprotein</keyword>
<evidence type="ECO:0000313" key="20">
    <source>
        <dbReference type="Proteomes" id="UP000492821"/>
    </source>
</evidence>
<keyword evidence="6" id="KW-0547">Nucleotide-binding</keyword>
<dbReference type="InterPro" id="IPR055060">
    <property type="entry name" value="ACOX_C_alpha1"/>
</dbReference>
<keyword evidence="12" id="KW-0576">Peroxisome</keyword>
<keyword evidence="11" id="KW-0443">Lipid metabolism</keyword>
<dbReference type="Proteomes" id="UP000492821">
    <property type="component" value="Unassembled WGS sequence"/>
</dbReference>
<protein>
    <recommendedName>
        <fullName evidence="13">Acyl-coenzyme A oxidase</fullName>
    </recommendedName>
</protein>
<dbReference type="InterPro" id="IPR029320">
    <property type="entry name" value="Acyl-CoA_ox_N"/>
</dbReference>
<dbReference type="Gene3D" id="2.40.110.10">
    <property type="entry name" value="Butyryl-CoA Dehydrogenase, subunit A, domain 2"/>
    <property type="match status" value="1"/>
</dbReference>
<dbReference type="InterPro" id="IPR037069">
    <property type="entry name" value="AcylCoA_DH/ox_N_sf"/>
</dbReference>
<proteinExistence type="inferred from homology"/>
<dbReference type="GO" id="GO:0033540">
    <property type="term" value="P:fatty acid beta-oxidation using acyl-CoA oxidase"/>
    <property type="evidence" value="ECO:0007669"/>
    <property type="project" value="TreeGrafter"/>
</dbReference>
<dbReference type="InterPro" id="IPR046373">
    <property type="entry name" value="Acyl-CoA_Oxase/DH_mid-dom_sf"/>
</dbReference>
<dbReference type="Pfam" id="PF01756">
    <property type="entry name" value="ACOX"/>
    <property type="match status" value="1"/>
</dbReference>
<dbReference type="PANTHER" id="PTHR10909:SF250">
    <property type="entry name" value="PEROXISOMAL ACYL-COENZYME A OXIDASE 1"/>
    <property type="match status" value="1"/>
</dbReference>
<dbReference type="AlphaFoldDB" id="A0A7E4VAT1"/>
<sequence>MVNSYIQPGDNPDLTAERRQATFDTEELTVLFQGSARSVKRRREIYDYYQRSPDLQDPVPVDFLDRVEKYENAQRKMALLTKHVPKVVPDGNFEDLMNFFSTVFQQDGFPLGLHNSMLIPTIENNADDEQKREWLPKARANAFIGTYAQTELGHGTNLRKLETTATYDPNTEEFVLHSPTVTASKWWPGNLGKSSNFTVVVARLISKGKDYGPHPFFVQIRDPVTHKSVPGVTVGDIGPKFGINTNDNGFLRFDHLRIPRRNMFMKNAKVQPDGTYIPPVHDKLAYGSMVYVRSFMIRGMAHHLAQAATVAIRYSAIRRQGEVTPGAGEVQVLDYQTQQYRLLPQVARAWAFEIAGRYTRYLYQEFLSGIDKGSAAILPELHAVTSGLKSLVTHHVCLGIEQSRMACGGHGYSAASGLPQLYGIVVGGCTYEGENMVMLLQCARFLVKIAAAIRKGVAPGFKSEATAYFFVNSASNGNVSTPSGALAALEHASRRLTLLAYDRLEAIKATGKSHNIAWTEAGVDLRRAATAHTRTFIVRQFIEFVKTVKATPATKAVLEDLLKLYVYYEVIEADGDLLFDGHLKGADIEAARVQIYEALRRLRPNAVSLVDAFDFNERELNSVIGRRDGHVYENLLKWAQNSPLNKNDVLPFHHKYLGKAMIDAQDGLFSKL</sequence>
<dbReference type="GO" id="GO:0055088">
    <property type="term" value="P:lipid homeostasis"/>
    <property type="evidence" value="ECO:0007669"/>
    <property type="project" value="TreeGrafter"/>
</dbReference>
<evidence type="ECO:0000256" key="3">
    <source>
        <dbReference type="ARBA" id="ARBA00004846"/>
    </source>
</evidence>
<evidence type="ECO:0000256" key="6">
    <source>
        <dbReference type="ARBA" id="ARBA00022741"/>
    </source>
</evidence>
<evidence type="ECO:0000256" key="8">
    <source>
        <dbReference type="ARBA" id="ARBA00022832"/>
    </source>
</evidence>
<dbReference type="PIRSF" id="PIRSF000168">
    <property type="entry name" value="Acyl-CoA_oxidase"/>
    <property type="match status" value="1"/>
</dbReference>
<evidence type="ECO:0000259" key="18">
    <source>
        <dbReference type="Pfam" id="PF14749"/>
    </source>
</evidence>
<keyword evidence="20" id="KW-1185">Reference proteome</keyword>
<evidence type="ECO:0000256" key="4">
    <source>
        <dbReference type="ARBA" id="ARBA00006288"/>
    </source>
</evidence>
<name>A0A7E4VAT1_PANRE</name>
<evidence type="ECO:0000256" key="15">
    <source>
        <dbReference type="PIRSR" id="PIRSR000168-2"/>
    </source>
</evidence>
<comment type="similarity">
    <text evidence="4 13">Belongs to the acyl-CoA oxidase family.</text>
</comment>
<dbReference type="Gene3D" id="1.10.540.10">
    <property type="entry name" value="Acyl-CoA dehydrogenase/oxidase, N-terminal domain"/>
    <property type="match status" value="1"/>
</dbReference>
<feature type="domain" description="Acyl-CoA oxidase/dehydrogenase middle" evidence="17">
    <location>
        <begin position="147"/>
        <end position="254"/>
    </location>
</feature>
<comment type="pathway">
    <text evidence="3">Lipid metabolism; peroxisomal fatty acid beta-oxidation.</text>
</comment>
<feature type="binding site" evidence="15">
    <location>
        <position position="150"/>
    </location>
    <ligand>
        <name>FAD</name>
        <dbReference type="ChEBI" id="CHEBI:57692"/>
    </ligand>
</feature>
<dbReference type="InterPro" id="IPR006091">
    <property type="entry name" value="Acyl-CoA_Oxase/DH_mid-dom"/>
</dbReference>
<keyword evidence="9" id="KW-0067">ATP-binding</keyword>
<reference evidence="20" key="1">
    <citation type="journal article" date="2013" name="Genetics">
        <title>The draft genome and transcriptome of Panagrellus redivivus are shaped by the harsh demands of a free-living lifestyle.</title>
        <authorList>
            <person name="Srinivasan J."/>
            <person name="Dillman A.R."/>
            <person name="Macchietto M.G."/>
            <person name="Heikkinen L."/>
            <person name="Lakso M."/>
            <person name="Fracchia K.M."/>
            <person name="Antoshechkin I."/>
            <person name="Mortazavi A."/>
            <person name="Wong G."/>
            <person name="Sternberg P.W."/>
        </authorList>
    </citation>
    <scope>NUCLEOTIDE SEQUENCE [LARGE SCALE GENOMIC DNA]</scope>
    <source>
        <strain evidence="20">MT8872</strain>
    </source>
</reference>
<dbReference type="GO" id="GO:0071949">
    <property type="term" value="F:FAD binding"/>
    <property type="evidence" value="ECO:0007669"/>
    <property type="project" value="InterPro"/>
</dbReference>
<dbReference type="FunFam" id="2.40.110.10:FF:000003">
    <property type="entry name" value="Acyl-coenzyme A oxidase"/>
    <property type="match status" value="1"/>
</dbReference>
<evidence type="ECO:0000256" key="9">
    <source>
        <dbReference type="ARBA" id="ARBA00022840"/>
    </source>
</evidence>
<dbReference type="GO" id="GO:0005504">
    <property type="term" value="F:fatty acid binding"/>
    <property type="evidence" value="ECO:0007669"/>
    <property type="project" value="TreeGrafter"/>
</dbReference>
<dbReference type="InterPro" id="IPR002655">
    <property type="entry name" value="Acyl-CoA_oxidase_C"/>
</dbReference>
<dbReference type="GO" id="GO:0003997">
    <property type="term" value="F:acyl-CoA oxidase activity"/>
    <property type="evidence" value="ECO:0007669"/>
    <property type="project" value="InterPro"/>
</dbReference>
<keyword evidence="10" id="KW-0560">Oxidoreductase</keyword>
<dbReference type="GO" id="GO:0005524">
    <property type="term" value="F:ATP binding"/>
    <property type="evidence" value="ECO:0007669"/>
    <property type="project" value="UniProtKB-KW"/>
</dbReference>
<dbReference type="Pfam" id="PF14749">
    <property type="entry name" value="Acyl-CoA_ox_N"/>
    <property type="match status" value="1"/>
</dbReference>
<dbReference type="InterPro" id="IPR036250">
    <property type="entry name" value="AcylCo_DH-like_C"/>
</dbReference>
<feature type="domain" description="Acyl-coenzyme A oxidase N-terminal" evidence="18">
    <location>
        <begin position="24"/>
        <end position="139"/>
    </location>
</feature>
<evidence type="ECO:0000256" key="14">
    <source>
        <dbReference type="PIRSR" id="PIRSR000168-1"/>
    </source>
</evidence>
<dbReference type="SUPFAM" id="SSF47203">
    <property type="entry name" value="Acyl-CoA dehydrogenase C-terminal domain-like"/>
    <property type="match status" value="2"/>
</dbReference>